<dbReference type="AlphaFoldDB" id="G0U3Q2"/>
<dbReference type="VEuPathDB" id="TriTrypDB:TvY486_0907320"/>
<dbReference type="EMBL" id="HE573025">
    <property type="protein sequence ID" value="CCC50911.1"/>
    <property type="molecule type" value="Genomic_DNA"/>
</dbReference>
<accession>G0U3Q2</accession>
<evidence type="ECO:0000313" key="1">
    <source>
        <dbReference type="EMBL" id="CCC50911.1"/>
    </source>
</evidence>
<sequence>MLSLRASGAPQLDAFCLGGSRALLEAKGRAAAPETMGSGADMVLDSAAEENGKRFISKPVALRGPWPGERQSQIAEEAARGFGERVAALENVPPTLKPLKASINDTVVLKVPSRDPHLVASVSEANRVAKGMWTGPAWEQRVSIMRRFGEFTKKRGPEMSEGHVPLFIVSLKLAKSRTVLYARALLSLTASGRTLARMFLSGLRGAAAENPTRRARPVMRRELGPVCDAVGSERGRVAVRLAWVTAGRWDEIALLREGNFIGRPSDRNALTVNLGLCQKHSRRTRADQHASWRLRVRTPTW</sequence>
<gene>
    <name evidence="1" type="ORF">TVY486_0907320</name>
</gene>
<reference evidence="1" key="1">
    <citation type="journal article" date="2012" name="Proc. Natl. Acad. Sci. U.S.A.">
        <title>Antigenic diversity is generated by distinct evolutionary mechanisms in African trypanosome species.</title>
        <authorList>
            <person name="Jackson A.P."/>
            <person name="Berry A."/>
            <person name="Aslett M."/>
            <person name="Allison H.C."/>
            <person name="Burton P."/>
            <person name="Vavrova-Anderson J."/>
            <person name="Brown R."/>
            <person name="Browne H."/>
            <person name="Corton N."/>
            <person name="Hauser H."/>
            <person name="Gamble J."/>
            <person name="Gilderthorp R."/>
            <person name="Marcello L."/>
            <person name="McQuillan J."/>
            <person name="Otto T.D."/>
            <person name="Quail M.A."/>
            <person name="Sanders M.J."/>
            <person name="van Tonder A."/>
            <person name="Ginger M.L."/>
            <person name="Field M.C."/>
            <person name="Barry J.D."/>
            <person name="Hertz-Fowler C."/>
            <person name="Berriman M."/>
        </authorList>
    </citation>
    <scope>NUCLEOTIDE SEQUENCE</scope>
    <source>
        <strain evidence="1">Y486</strain>
    </source>
</reference>
<name>G0U3Q2_TRYVY</name>
<organism evidence="1">
    <name type="scientific">Trypanosoma vivax (strain Y486)</name>
    <dbReference type="NCBI Taxonomy" id="1055687"/>
    <lineage>
        <taxon>Eukaryota</taxon>
        <taxon>Discoba</taxon>
        <taxon>Euglenozoa</taxon>
        <taxon>Kinetoplastea</taxon>
        <taxon>Metakinetoplastina</taxon>
        <taxon>Trypanosomatida</taxon>
        <taxon>Trypanosomatidae</taxon>
        <taxon>Trypanosoma</taxon>
        <taxon>Duttonella</taxon>
    </lineage>
</organism>
<protein>
    <submittedName>
        <fullName evidence="1">Uncharacterized protein</fullName>
    </submittedName>
</protein>
<proteinExistence type="predicted"/>